<feature type="transmembrane region" description="Helical" evidence="11">
    <location>
        <begin position="66"/>
        <end position="88"/>
    </location>
</feature>
<evidence type="ECO:0000313" key="13">
    <source>
        <dbReference type="EMBL" id="KAJ4480094.1"/>
    </source>
</evidence>
<feature type="transmembrane region" description="Helical" evidence="11">
    <location>
        <begin position="108"/>
        <end position="137"/>
    </location>
</feature>
<protein>
    <submittedName>
        <fullName evidence="13">Pheromone A receptor-domain-containing protein</fullName>
    </submittedName>
</protein>
<evidence type="ECO:0000256" key="11">
    <source>
        <dbReference type="SAM" id="Phobius"/>
    </source>
</evidence>
<feature type="compositionally biased region" description="Low complexity" evidence="10">
    <location>
        <begin position="463"/>
        <end position="483"/>
    </location>
</feature>
<dbReference type="InterPro" id="IPR001499">
    <property type="entry name" value="GPCR_STE3"/>
</dbReference>
<keyword evidence="6" id="KW-0297">G-protein coupled receptor</keyword>
<keyword evidence="12" id="KW-0732">Signal</keyword>
<dbReference type="Pfam" id="PF02076">
    <property type="entry name" value="STE3"/>
    <property type="match status" value="1"/>
</dbReference>
<dbReference type="PANTHER" id="PTHR28097:SF1">
    <property type="entry name" value="PHEROMONE A FACTOR RECEPTOR"/>
    <property type="match status" value="1"/>
</dbReference>
<dbReference type="OrthoDB" id="2874149at2759"/>
<keyword evidence="5 11" id="KW-1133">Transmembrane helix</keyword>
<evidence type="ECO:0000256" key="10">
    <source>
        <dbReference type="SAM" id="MobiDB-lite"/>
    </source>
</evidence>
<reference evidence="13" key="1">
    <citation type="submission" date="2022-08" db="EMBL/GenBank/DDBJ databases">
        <title>A Global Phylogenomic Analysis of the Shiitake Genus Lentinula.</title>
        <authorList>
            <consortium name="DOE Joint Genome Institute"/>
            <person name="Sierra-Patev S."/>
            <person name="Min B."/>
            <person name="Naranjo-Ortiz M."/>
            <person name="Looney B."/>
            <person name="Konkel Z."/>
            <person name="Slot J.C."/>
            <person name="Sakamoto Y."/>
            <person name="Steenwyk J.L."/>
            <person name="Rokas A."/>
            <person name="Carro J."/>
            <person name="Camarero S."/>
            <person name="Ferreira P."/>
            <person name="Molpeceres G."/>
            <person name="Ruiz-Duenas F.J."/>
            <person name="Serrano A."/>
            <person name="Henrissat B."/>
            <person name="Drula E."/>
            <person name="Hughes K.W."/>
            <person name="Mata J.L."/>
            <person name="Ishikawa N.K."/>
            <person name="Vargas-Isla R."/>
            <person name="Ushijima S."/>
            <person name="Smith C.A."/>
            <person name="Ahrendt S."/>
            <person name="Andreopoulos W."/>
            <person name="He G."/>
            <person name="Labutti K."/>
            <person name="Lipzen A."/>
            <person name="Ng V."/>
            <person name="Riley R."/>
            <person name="Sandor L."/>
            <person name="Barry K."/>
            <person name="Martinez A.T."/>
            <person name="Xiao Y."/>
            <person name="Gibbons J.G."/>
            <person name="Terashima K."/>
            <person name="Grigoriev I.V."/>
            <person name="Hibbett D.S."/>
        </authorList>
    </citation>
    <scope>NUCLEOTIDE SEQUENCE</scope>
    <source>
        <strain evidence="13">JLM2183</strain>
    </source>
</reference>
<comment type="caution">
    <text evidence="13">The sequence shown here is derived from an EMBL/GenBank/DDBJ whole genome shotgun (WGS) entry which is preliminary data.</text>
</comment>
<comment type="subcellular location">
    <subcellularLocation>
        <location evidence="1">Membrane</location>
        <topology evidence="1">Multi-pass membrane protein</topology>
    </subcellularLocation>
</comment>
<evidence type="ECO:0000256" key="9">
    <source>
        <dbReference type="ARBA" id="ARBA00023224"/>
    </source>
</evidence>
<keyword evidence="14" id="KW-1185">Reference proteome</keyword>
<dbReference type="PANTHER" id="PTHR28097">
    <property type="entry name" value="PHEROMONE A FACTOR RECEPTOR"/>
    <property type="match status" value="1"/>
</dbReference>
<evidence type="ECO:0000256" key="12">
    <source>
        <dbReference type="SAM" id="SignalP"/>
    </source>
</evidence>
<feature type="region of interest" description="Disordered" evidence="10">
    <location>
        <begin position="391"/>
        <end position="441"/>
    </location>
</feature>
<evidence type="ECO:0000256" key="5">
    <source>
        <dbReference type="ARBA" id="ARBA00022989"/>
    </source>
</evidence>
<evidence type="ECO:0000256" key="4">
    <source>
        <dbReference type="ARBA" id="ARBA00022692"/>
    </source>
</evidence>
<keyword evidence="7 11" id="KW-0472">Membrane</keyword>
<keyword evidence="3" id="KW-0589">Pheromone response</keyword>
<proteinExistence type="inferred from homology"/>
<organism evidence="13 14">
    <name type="scientific">Lentinula aciculospora</name>
    <dbReference type="NCBI Taxonomy" id="153920"/>
    <lineage>
        <taxon>Eukaryota</taxon>
        <taxon>Fungi</taxon>
        <taxon>Dikarya</taxon>
        <taxon>Basidiomycota</taxon>
        <taxon>Agaricomycotina</taxon>
        <taxon>Agaricomycetes</taxon>
        <taxon>Agaricomycetidae</taxon>
        <taxon>Agaricales</taxon>
        <taxon>Marasmiineae</taxon>
        <taxon>Omphalotaceae</taxon>
        <taxon>Lentinula</taxon>
    </lineage>
</organism>
<dbReference type="GO" id="GO:0005886">
    <property type="term" value="C:plasma membrane"/>
    <property type="evidence" value="ECO:0007669"/>
    <property type="project" value="TreeGrafter"/>
</dbReference>
<evidence type="ECO:0000256" key="2">
    <source>
        <dbReference type="ARBA" id="ARBA00011085"/>
    </source>
</evidence>
<dbReference type="EMBL" id="JAOTPV010000007">
    <property type="protein sequence ID" value="KAJ4480094.1"/>
    <property type="molecule type" value="Genomic_DNA"/>
</dbReference>
<dbReference type="GO" id="GO:0004932">
    <property type="term" value="F:mating-type factor pheromone receptor activity"/>
    <property type="evidence" value="ECO:0007669"/>
    <property type="project" value="InterPro"/>
</dbReference>
<evidence type="ECO:0000256" key="7">
    <source>
        <dbReference type="ARBA" id="ARBA00023136"/>
    </source>
</evidence>
<accession>A0A9W9ADD3</accession>
<name>A0A9W9ADD3_9AGAR</name>
<dbReference type="PRINTS" id="PR00899">
    <property type="entry name" value="GPCRSTE3"/>
</dbReference>
<feature type="compositionally biased region" description="Low complexity" evidence="10">
    <location>
        <begin position="391"/>
        <end position="410"/>
    </location>
</feature>
<feature type="signal peptide" evidence="12">
    <location>
        <begin position="1"/>
        <end position="23"/>
    </location>
</feature>
<dbReference type="Proteomes" id="UP001150266">
    <property type="component" value="Unassembled WGS sequence"/>
</dbReference>
<keyword evidence="9" id="KW-0807">Transducer</keyword>
<dbReference type="GO" id="GO:0000750">
    <property type="term" value="P:pheromone-dependent signal transduction involved in conjugation with cellular fusion"/>
    <property type="evidence" value="ECO:0007669"/>
    <property type="project" value="TreeGrafter"/>
</dbReference>
<feature type="region of interest" description="Disordered" evidence="10">
    <location>
        <begin position="463"/>
        <end position="527"/>
    </location>
</feature>
<evidence type="ECO:0000256" key="3">
    <source>
        <dbReference type="ARBA" id="ARBA00022507"/>
    </source>
</evidence>
<evidence type="ECO:0000313" key="14">
    <source>
        <dbReference type="Proteomes" id="UP001150266"/>
    </source>
</evidence>
<feature type="transmembrane region" description="Helical" evidence="11">
    <location>
        <begin position="35"/>
        <end position="54"/>
    </location>
</feature>
<comment type="similarity">
    <text evidence="2">Belongs to the G-protein coupled receptor 4 family.</text>
</comment>
<feature type="chain" id="PRO_5040914810" evidence="12">
    <location>
        <begin position="24"/>
        <end position="596"/>
    </location>
</feature>
<sequence length="596" mass="66304">MAWMGLACLFLSINSFLWNSTTSNFAPVWCDIFGANAAISSVSLCINLRLWLIASDRVRTLEKRCTFFVELFLGLGIPVLEIVFQYLVQYRRFDIYEGFGCHATSDNVLLMYLLLLAPQFLLGIASMTFFVLAFVAYHRMYKYMLDTQNSPTFHRRTTFSASFLWFLALGGITILCSIAYTAFVVYFNATAHTSTFTLWYSWEITHFGIKNVNVYNEKEWRGDMMTEFLLEANRWIFVGLSLLFFMFFGLTREARRRYKTLFGRGGRGKWKFEIEKSMVQASDRGIVHYAGEDEESTEGSTSTFVSTSKVHAIISKPQLVVPTTINVLPEDPFRLDNPYPKHIYDKKTEGQPVKKFVTSSSIEFRTEDDSAMAALKSGDLVMTTLPIKPSSAAPLSSLSNTSIASSTSTSDRMAAPEATASPFLLIPTPPSAYSPNREPSTTPVQLQLTFASGSSMLHTSSIPLSFPSVSSVSTTRGRRNSTGPHGGHMQRPLPRRSLSRSFTASATSPPTGPLPEPPSDVPSRPTTIRDFQPYIMNTSSKRGSGSLEFPPLDSVPATSAAAVDFLVHHGRISSLNRPMEGHFVPADVRFPVGKPF</sequence>
<evidence type="ECO:0000256" key="1">
    <source>
        <dbReference type="ARBA" id="ARBA00004141"/>
    </source>
</evidence>
<gene>
    <name evidence="13" type="ORF">J3R30DRAFT_3701369</name>
</gene>
<feature type="transmembrane region" description="Helical" evidence="11">
    <location>
        <begin position="163"/>
        <end position="187"/>
    </location>
</feature>
<feature type="transmembrane region" description="Helical" evidence="11">
    <location>
        <begin position="232"/>
        <end position="250"/>
    </location>
</feature>
<evidence type="ECO:0000256" key="6">
    <source>
        <dbReference type="ARBA" id="ARBA00023040"/>
    </source>
</evidence>
<evidence type="ECO:0000256" key="8">
    <source>
        <dbReference type="ARBA" id="ARBA00023170"/>
    </source>
</evidence>
<keyword evidence="8 13" id="KW-0675">Receptor</keyword>
<keyword evidence="4 11" id="KW-0812">Transmembrane</keyword>
<feature type="compositionally biased region" description="Pro residues" evidence="10">
    <location>
        <begin position="510"/>
        <end position="520"/>
    </location>
</feature>
<dbReference type="AlphaFoldDB" id="A0A9W9ADD3"/>